<keyword evidence="1 2" id="KW-0560">Oxidoreductase</keyword>
<dbReference type="PANTHER" id="PTHR42938">
    <property type="entry name" value="FORMATE DEHYDROGENASE 1"/>
    <property type="match status" value="1"/>
</dbReference>
<protein>
    <submittedName>
        <fullName evidence="5">Uncharacterized protein</fullName>
    </submittedName>
</protein>
<dbReference type="Gene3D" id="3.40.50.720">
    <property type="entry name" value="NAD(P)-binding Rossmann-like Domain"/>
    <property type="match status" value="2"/>
</dbReference>
<dbReference type="InterPro" id="IPR006139">
    <property type="entry name" value="D-isomer_2_OHA_DH_cat_dom"/>
</dbReference>
<reference evidence="5" key="1">
    <citation type="submission" date="2021-01" db="EMBL/GenBank/DDBJ databases">
        <title>Adiantum capillus-veneris genome.</title>
        <authorList>
            <person name="Fang Y."/>
            <person name="Liao Q."/>
        </authorList>
    </citation>
    <scope>NUCLEOTIDE SEQUENCE</scope>
    <source>
        <strain evidence="5">H3</strain>
        <tissue evidence="5">Leaf</tissue>
    </source>
</reference>
<evidence type="ECO:0000256" key="2">
    <source>
        <dbReference type="RuleBase" id="RU003719"/>
    </source>
</evidence>
<dbReference type="EMBL" id="JABFUD020000013">
    <property type="protein sequence ID" value="KAI5071197.1"/>
    <property type="molecule type" value="Genomic_DNA"/>
</dbReference>
<evidence type="ECO:0000259" key="4">
    <source>
        <dbReference type="Pfam" id="PF02826"/>
    </source>
</evidence>
<feature type="domain" description="D-isomer specific 2-hydroxyacid dehydrogenase NAD-binding" evidence="4">
    <location>
        <begin position="162"/>
        <end position="337"/>
    </location>
</feature>
<dbReference type="GO" id="GO:0004617">
    <property type="term" value="F:phosphoglycerate dehydrogenase activity"/>
    <property type="evidence" value="ECO:0007669"/>
    <property type="project" value="TreeGrafter"/>
</dbReference>
<dbReference type="InterPro" id="IPR029753">
    <property type="entry name" value="D-isomer_DH_CS"/>
</dbReference>
<dbReference type="PANTHER" id="PTHR42938:SF25">
    <property type="entry name" value="D-ISOMER SPECIFIC 2-HYDROXYACID DEHYDROGENASE FAMILY PROTEIN"/>
    <property type="match status" value="1"/>
</dbReference>
<keyword evidence="6" id="KW-1185">Reference proteome</keyword>
<organism evidence="5 6">
    <name type="scientific">Adiantum capillus-veneris</name>
    <name type="common">Maidenhair fern</name>
    <dbReference type="NCBI Taxonomy" id="13818"/>
    <lineage>
        <taxon>Eukaryota</taxon>
        <taxon>Viridiplantae</taxon>
        <taxon>Streptophyta</taxon>
        <taxon>Embryophyta</taxon>
        <taxon>Tracheophyta</taxon>
        <taxon>Polypodiopsida</taxon>
        <taxon>Polypodiidae</taxon>
        <taxon>Polypodiales</taxon>
        <taxon>Pteridineae</taxon>
        <taxon>Pteridaceae</taxon>
        <taxon>Vittarioideae</taxon>
        <taxon>Adiantum</taxon>
    </lineage>
</organism>
<name>A0A9D4ZEJ5_ADICA</name>
<sequence>MVLPSTTARVAGCNRRWLWRRAAEKAAAAYCSRSTQQFCSSTMEAPEHSHPLTRVLFCGLQFPSSFSYTKQCLLPHPYVQVDALAHEEVPLRIEDYDLCVVRMMRFDSSVIARAKKLKLLMQFGVGLEGVDIEAATKAGIKVARIPGDTSGNALSCAEHAIYLILALLRDQKGMDRSVQQMKIGFPTGQTLFGKTVFILGYGNIGKELAARLKPFGVHILAIKRSWKLNDATGLVDEKGVNEQLLDFASKADIVVTCCSLTPETAGIIDAKFLAALRKGAFLVNIARGGLLDYKAIKAALETNHLGGLGMDVAWFEPFDPKDPVLQHSNVLLTPHIAGVTELAYRNMSQVVANAALHIQAGGHVLSIKGIDCVN</sequence>
<dbReference type="CDD" id="cd12175">
    <property type="entry name" value="2-Hacid_dh_11"/>
    <property type="match status" value="1"/>
</dbReference>
<comment type="caution">
    <text evidence="5">The sequence shown here is derived from an EMBL/GenBank/DDBJ whole genome shotgun (WGS) entry which is preliminary data.</text>
</comment>
<dbReference type="OrthoDB" id="9991913at2759"/>
<accession>A0A9D4ZEJ5</accession>
<proteinExistence type="inferred from homology"/>
<gene>
    <name evidence="5" type="ORF">GOP47_0013448</name>
</gene>
<dbReference type="Pfam" id="PF00389">
    <property type="entry name" value="2-Hacid_dh"/>
    <property type="match status" value="1"/>
</dbReference>
<evidence type="ECO:0000313" key="6">
    <source>
        <dbReference type="Proteomes" id="UP000886520"/>
    </source>
</evidence>
<dbReference type="SUPFAM" id="SSF52283">
    <property type="entry name" value="Formate/glycerate dehydrogenase catalytic domain-like"/>
    <property type="match status" value="1"/>
</dbReference>
<evidence type="ECO:0000259" key="3">
    <source>
        <dbReference type="Pfam" id="PF00389"/>
    </source>
</evidence>
<dbReference type="PROSITE" id="PS00671">
    <property type="entry name" value="D_2_HYDROXYACID_DH_3"/>
    <property type="match status" value="1"/>
</dbReference>
<dbReference type="Proteomes" id="UP000886520">
    <property type="component" value="Chromosome 13"/>
</dbReference>
<evidence type="ECO:0000313" key="5">
    <source>
        <dbReference type="EMBL" id="KAI5071197.1"/>
    </source>
</evidence>
<dbReference type="InterPro" id="IPR006140">
    <property type="entry name" value="D-isomer_DH_NAD-bd"/>
</dbReference>
<dbReference type="Pfam" id="PF02826">
    <property type="entry name" value="2-Hacid_dh_C"/>
    <property type="match status" value="1"/>
</dbReference>
<evidence type="ECO:0000256" key="1">
    <source>
        <dbReference type="ARBA" id="ARBA00023002"/>
    </source>
</evidence>
<dbReference type="GO" id="GO:0051287">
    <property type="term" value="F:NAD binding"/>
    <property type="evidence" value="ECO:0007669"/>
    <property type="project" value="InterPro"/>
</dbReference>
<dbReference type="InterPro" id="IPR036291">
    <property type="entry name" value="NAD(P)-bd_dom_sf"/>
</dbReference>
<dbReference type="AlphaFoldDB" id="A0A9D4ZEJ5"/>
<feature type="domain" description="D-isomer specific 2-hydroxyacid dehydrogenase catalytic" evidence="3">
    <location>
        <begin position="81"/>
        <end position="363"/>
    </location>
</feature>
<dbReference type="SUPFAM" id="SSF51735">
    <property type="entry name" value="NAD(P)-binding Rossmann-fold domains"/>
    <property type="match status" value="1"/>
</dbReference>
<comment type="similarity">
    <text evidence="2">Belongs to the D-isomer specific 2-hydroxyacid dehydrogenase family.</text>
</comment>